<keyword evidence="1" id="KW-0245">EGF-like domain</keyword>
<dbReference type="InterPro" id="IPR011651">
    <property type="entry name" value="Notch_ligand_N"/>
</dbReference>
<dbReference type="Proteomes" id="UP000694621">
    <property type="component" value="Unplaced"/>
</dbReference>
<keyword evidence="4 5" id="KW-1133">Transmembrane helix</keyword>
<name>A0A8B9GT06_ASTMX</name>
<evidence type="ECO:0000256" key="2">
    <source>
        <dbReference type="ARBA" id="ARBA00022692"/>
    </source>
</evidence>
<evidence type="ECO:0000256" key="5">
    <source>
        <dbReference type="SAM" id="Phobius"/>
    </source>
</evidence>
<reference evidence="7" key="1">
    <citation type="submission" date="2025-08" db="UniProtKB">
        <authorList>
            <consortium name="Ensembl"/>
        </authorList>
    </citation>
    <scope>IDENTIFICATION</scope>
</reference>
<dbReference type="AlphaFoldDB" id="A0A8B9GT06"/>
<evidence type="ECO:0000256" key="4">
    <source>
        <dbReference type="ARBA" id="ARBA00022989"/>
    </source>
</evidence>
<protein>
    <recommendedName>
        <fullName evidence="6">Notch ligand N-terminal domain-containing protein</fullName>
    </recommendedName>
</protein>
<evidence type="ECO:0000259" key="6">
    <source>
        <dbReference type="Pfam" id="PF07657"/>
    </source>
</evidence>
<organism evidence="7 8">
    <name type="scientific">Astyanax mexicanus</name>
    <name type="common">Blind cave fish</name>
    <name type="synonym">Astyanax fasciatus mexicanus</name>
    <dbReference type="NCBI Taxonomy" id="7994"/>
    <lineage>
        <taxon>Eukaryota</taxon>
        <taxon>Metazoa</taxon>
        <taxon>Chordata</taxon>
        <taxon>Craniata</taxon>
        <taxon>Vertebrata</taxon>
        <taxon>Euteleostomi</taxon>
        <taxon>Actinopterygii</taxon>
        <taxon>Neopterygii</taxon>
        <taxon>Teleostei</taxon>
        <taxon>Ostariophysi</taxon>
        <taxon>Characiformes</taxon>
        <taxon>Characoidei</taxon>
        <taxon>Acestrorhamphidae</taxon>
        <taxon>Acestrorhamphinae</taxon>
        <taxon>Astyanax</taxon>
    </lineage>
</organism>
<accession>A0A8B9GT06</accession>
<feature type="transmembrane region" description="Helical" evidence="5">
    <location>
        <begin position="12"/>
        <end position="32"/>
    </location>
</feature>
<evidence type="ECO:0000313" key="8">
    <source>
        <dbReference type="Proteomes" id="UP000694621"/>
    </source>
</evidence>
<sequence>MLILYNYWSRAELIYLFIIVFFYSNAFFSVLAQVCGASGHFELEILSMHNARGALQSGSCCGGARGGRTERSCAPDQCDTYFRVCLKEYQSRVAAAGPCSFGTGSTPVLGGNTFSTRGSSASDKARIVLRFSFAWPVSGGQHGQIYWGGIGWQLPT</sequence>
<dbReference type="Pfam" id="PF07657">
    <property type="entry name" value="MNNL"/>
    <property type="match status" value="1"/>
</dbReference>
<keyword evidence="5" id="KW-0472">Membrane</keyword>
<dbReference type="Gene3D" id="2.60.40.3510">
    <property type="match status" value="1"/>
</dbReference>
<feature type="domain" description="Notch ligand N-terminal" evidence="6">
    <location>
        <begin position="38"/>
        <end position="137"/>
    </location>
</feature>
<evidence type="ECO:0000313" key="7">
    <source>
        <dbReference type="Ensembl" id="ENSAMXP00005002313.1"/>
    </source>
</evidence>
<dbReference type="Ensembl" id="ENSAMXT00005002570.1">
    <property type="protein sequence ID" value="ENSAMXP00005002313.1"/>
    <property type="gene ID" value="ENSAMXG00005001272.1"/>
</dbReference>
<dbReference type="GO" id="GO:0016020">
    <property type="term" value="C:membrane"/>
    <property type="evidence" value="ECO:0007669"/>
    <property type="project" value="UniProtKB-SubCell"/>
</dbReference>
<proteinExistence type="predicted"/>
<evidence type="ECO:0000256" key="3">
    <source>
        <dbReference type="ARBA" id="ARBA00022737"/>
    </source>
</evidence>
<dbReference type="GO" id="GO:0007219">
    <property type="term" value="P:Notch signaling pathway"/>
    <property type="evidence" value="ECO:0007669"/>
    <property type="project" value="InterPro"/>
</dbReference>
<evidence type="ECO:0000256" key="1">
    <source>
        <dbReference type="ARBA" id="ARBA00022536"/>
    </source>
</evidence>
<keyword evidence="3" id="KW-0677">Repeat</keyword>
<keyword evidence="2 5" id="KW-0812">Transmembrane</keyword>